<accession>A0A7N2L3H1</accession>
<dbReference type="InterPro" id="IPR043145">
    <property type="entry name" value="Znf_ZZ_sf"/>
</dbReference>
<dbReference type="InterPro" id="IPR001965">
    <property type="entry name" value="Znf_PHD"/>
</dbReference>
<dbReference type="PROSITE" id="PS00028">
    <property type="entry name" value="ZINC_FINGER_C2H2_1"/>
    <property type="match status" value="1"/>
</dbReference>
<dbReference type="InterPro" id="IPR053192">
    <property type="entry name" value="Vacuole_Formation_Reg"/>
</dbReference>
<keyword evidence="2" id="KW-0677">Repeat</keyword>
<dbReference type="InterPro" id="IPR002219">
    <property type="entry name" value="PKC_DAG/PE"/>
</dbReference>
<dbReference type="AlphaFoldDB" id="A0A7N2L3H1"/>
<evidence type="ECO:0000259" key="5">
    <source>
        <dbReference type="PROSITE" id="PS00028"/>
    </source>
</evidence>
<dbReference type="SUPFAM" id="SSF57889">
    <property type="entry name" value="Cysteine-rich domain"/>
    <property type="match status" value="5"/>
</dbReference>
<keyword evidence="1" id="KW-0479">Metal-binding</keyword>
<keyword evidence="7" id="KW-1185">Reference proteome</keyword>
<dbReference type="PANTHER" id="PTHR32410:SF163">
    <property type="entry name" value="DC1 DOMAIN-CONTAINING PROTEIN"/>
    <property type="match status" value="1"/>
</dbReference>
<dbReference type="EMBL" id="LRBV02000003">
    <property type="status" value="NOT_ANNOTATED_CDS"/>
    <property type="molecule type" value="Genomic_DNA"/>
</dbReference>
<dbReference type="InterPro" id="IPR046349">
    <property type="entry name" value="C1-like_sf"/>
</dbReference>
<dbReference type="FunCoup" id="A0A7N2L3H1">
    <property type="interactions" value="45"/>
</dbReference>
<organism evidence="6 7">
    <name type="scientific">Quercus lobata</name>
    <name type="common">Valley oak</name>
    <dbReference type="NCBI Taxonomy" id="97700"/>
    <lineage>
        <taxon>Eukaryota</taxon>
        <taxon>Viridiplantae</taxon>
        <taxon>Streptophyta</taxon>
        <taxon>Embryophyta</taxon>
        <taxon>Tracheophyta</taxon>
        <taxon>Spermatophyta</taxon>
        <taxon>Magnoliopsida</taxon>
        <taxon>eudicotyledons</taxon>
        <taxon>Gunneridae</taxon>
        <taxon>Pentapetalae</taxon>
        <taxon>rosids</taxon>
        <taxon>fabids</taxon>
        <taxon>Fagales</taxon>
        <taxon>Fagaceae</taxon>
        <taxon>Quercus</taxon>
    </lineage>
</organism>
<name>A0A7N2L3H1_QUELO</name>
<dbReference type="OMA" id="GQLWCDI"/>
<dbReference type="GO" id="GO:0008270">
    <property type="term" value="F:zinc ion binding"/>
    <property type="evidence" value="ECO:0007669"/>
    <property type="project" value="UniProtKB-KW"/>
</dbReference>
<dbReference type="Proteomes" id="UP000594261">
    <property type="component" value="Chromosome 3"/>
</dbReference>
<dbReference type="Pfam" id="PF03107">
    <property type="entry name" value="C1_2"/>
    <property type="match status" value="8"/>
</dbReference>
<dbReference type="InParanoid" id="A0A7N2L3H1"/>
<sequence>MELQHFSDDHPLIFSAVTASGFTCDGCDESIKGSRYCCRKCDFDLHPSCVELPRELQHPIHSKHPLILHKTPPYDGKTCTCSVCNSPCKRFVIRPPPRPRVAPLFPRGAMVRLRKFWNLTEKKKDKFLFVYNCNICKFNLDIKCASLRFIPGAETHDHPLTHFRKLISFTCDFCGKEGMGMPYLCGICGFWVHCTCASLPRMLKHIRHKHPLNLTYSLQDNYSKHRLCQVCVKKVDTNYGVYYCSSCDYVAHLDCATDENGIDENFMQESKGEEPTESSYIVKKTKVGEDKIIVPIEIKHLYHDHDLQLIDELQNYEICDGCMRSIFPPFYSCTQCSFVLHKSCAELSHIKQHPLHQHPLTLELSRPQFRWYRCHACQFQSNGFIYNCHKCDFVLDVSCSLISELDTLTHIGHEHPLIFSSTTNDEECSACNSKGRIFRCTKCEFTLDFGCAALPHTVKYKQHEHPFTLNYIIEDDSGEYYCDICEEERDHPKHWFYYCKECSYSAHLKCIFEKPSYYSWGDHRNIKFGSTYISTVHQHPLTIVQETKDGFRHCNRCGNPCHDIAYACATCNINFHDSCVS</sequence>
<dbReference type="SMART" id="SM00249">
    <property type="entry name" value="PHD"/>
    <property type="match status" value="4"/>
</dbReference>
<proteinExistence type="predicted"/>
<protein>
    <recommendedName>
        <fullName evidence="5">C2H2-type domain-containing protein</fullName>
    </recommendedName>
</protein>
<dbReference type="Gene3D" id="3.30.60.20">
    <property type="match status" value="1"/>
</dbReference>
<evidence type="ECO:0000256" key="2">
    <source>
        <dbReference type="ARBA" id="ARBA00022737"/>
    </source>
</evidence>
<evidence type="ECO:0000313" key="6">
    <source>
        <dbReference type="EnsemblPlants" id="QL03p007149:mrna"/>
    </source>
</evidence>
<feature type="domain" description="C2H2-type" evidence="5">
    <location>
        <begin position="333"/>
        <end position="353"/>
    </location>
</feature>
<evidence type="ECO:0000256" key="1">
    <source>
        <dbReference type="ARBA" id="ARBA00022723"/>
    </source>
</evidence>
<dbReference type="Gramene" id="QL03p007149:mrna">
    <property type="protein sequence ID" value="QL03p007149:mrna"/>
    <property type="gene ID" value="QL03p007149"/>
</dbReference>
<keyword evidence="3" id="KW-0863">Zinc-finger</keyword>
<keyword evidence="4" id="KW-0862">Zinc</keyword>
<evidence type="ECO:0000313" key="7">
    <source>
        <dbReference type="Proteomes" id="UP000594261"/>
    </source>
</evidence>
<dbReference type="InterPro" id="IPR013087">
    <property type="entry name" value="Znf_C2H2_type"/>
</dbReference>
<reference evidence="6" key="2">
    <citation type="submission" date="2021-01" db="UniProtKB">
        <authorList>
            <consortium name="EnsemblPlants"/>
        </authorList>
    </citation>
    <scope>IDENTIFICATION</scope>
</reference>
<dbReference type="PANTHER" id="PTHR32410">
    <property type="entry name" value="CYSTEINE/HISTIDINE-RICH C1 DOMAIN FAMILY PROTEIN"/>
    <property type="match status" value="1"/>
</dbReference>
<dbReference type="SMART" id="SM00109">
    <property type="entry name" value="C1"/>
    <property type="match status" value="3"/>
</dbReference>
<dbReference type="EnsemblPlants" id="QL03p007149:mrna">
    <property type="protein sequence ID" value="QL03p007149:mrna"/>
    <property type="gene ID" value="QL03p007149"/>
</dbReference>
<reference evidence="6 7" key="1">
    <citation type="journal article" date="2016" name="G3 (Bethesda)">
        <title>First Draft Assembly and Annotation of the Genome of a California Endemic Oak Quercus lobata Nee (Fagaceae).</title>
        <authorList>
            <person name="Sork V.L."/>
            <person name="Fitz-Gibbon S.T."/>
            <person name="Puiu D."/>
            <person name="Crepeau M."/>
            <person name="Gugger P.F."/>
            <person name="Sherman R."/>
            <person name="Stevens K."/>
            <person name="Langley C.H."/>
            <person name="Pellegrini M."/>
            <person name="Salzberg S.L."/>
        </authorList>
    </citation>
    <scope>NUCLEOTIDE SEQUENCE [LARGE SCALE GENOMIC DNA]</scope>
    <source>
        <strain evidence="6 7">cv. SW786</strain>
    </source>
</reference>
<dbReference type="InterPro" id="IPR004146">
    <property type="entry name" value="DC1"/>
</dbReference>
<dbReference type="Gene3D" id="3.30.60.90">
    <property type="match status" value="1"/>
</dbReference>
<evidence type="ECO:0000256" key="4">
    <source>
        <dbReference type="ARBA" id="ARBA00022833"/>
    </source>
</evidence>
<evidence type="ECO:0000256" key="3">
    <source>
        <dbReference type="ARBA" id="ARBA00022771"/>
    </source>
</evidence>